<evidence type="ECO:0000256" key="2">
    <source>
        <dbReference type="SAM" id="Phobius"/>
    </source>
</evidence>
<gene>
    <name evidence="3" type="ORF">GALMADRAFT_1277344</name>
</gene>
<keyword evidence="2" id="KW-0472">Membrane</keyword>
<feature type="transmembrane region" description="Helical" evidence="2">
    <location>
        <begin position="392"/>
        <end position="419"/>
    </location>
</feature>
<dbReference type="STRING" id="685588.A0A067T6Y9"/>
<keyword evidence="2" id="KW-1133">Transmembrane helix</keyword>
<evidence type="ECO:0008006" key="5">
    <source>
        <dbReference type="Google" id="ProtNLM"/>
    </source>
</evidence>
<feature type="transmembrane region" description="Helical" evidence="2">
    <location>
        <begin position="18"/>
        <end position="42"/>
    </location>
</feature>
<keyword evidence="2" id="KW-0812">Transmembrane</keyword>
<dbReference type="AlphaFoldDB" id="A0A067T6Y9"/>
<dbReference type="OrthoDB" id="2564485at2759"/>
<accession>A0A067T6Y9</accession>
<keyword evidence="4" id="KW-1185">Reference proteome</keyword>
<organism evidence="3 4">
    <name type="scientific">Galerina marginata (strain CBS 339.88)</name>
    <dbReference type="NCBI Taxonomy" id="685588"/>
    <lineage>
        <taxon>Eukaryota</taxon>
        <taxon>Fungi</taxon>
        <taxon>Dikarya</taxon>
        <taxon>Basidiomycota</taxon>
        <taxon>Agaricomycotina</taxon>
        <taxon>Agaricomycetes</taxon>
        <taxon>Agaricomycetidae</taxon>
        <taxon>Agaricales</taxon>
        <taxon>Agaricineae</taxon>
        <taxon>Strophariaceae</taxon>
        <taxon>Galerina</taxon>
    </lineage>
</organism>
<protein>
    <recommendedName>
        <fullName evidence="5">Transmembrane protein</fullName>
    </recommendedName>
</protein>
<dbReference type="EMBL" id="KL142374">
    <property type="protein sequence ID" value="KDR78891.1"/>
    <property type="molecule type" value="Genomic_DNA"/>
</dbReference>
<dbReference type="Proteomes" id="UP000027222">
    <property type="component" value="Unassembled WGS sequence"/>
</dbReference>
<name>A0A067T6Y9_GALM3</name>
<evidence type="ECO:0000256" key="1">
    <source>
        <dbReference type="SAM" id="MobiDB-lite"/>
    </source>
</evidence>
<reference evidence="4" key="1">
    <citation type="journal article" date="2014" name="Proc. Natl. Acad. Sci. U.S.A.">
        <title>Extensive sampling of basidiomycete genomes demonstrates inadequacy of the white-rot/brown-rot paradigm for wood decay fungi.</title>
        <authorList>
            <person name="Riley R."/>
            <person name="Salamov A.A."/>
            <person name="Brown D.W."/>
            <person name="Nagy L.G."/>
            <person name="Floudas D."/>
            <person name="Held B.W."/>
            <person name="Levasseur A."/>
            <person name="Lombard V."/>
            <person name="Morin E."/>
            <person name="Otillar R."/>
            <person name="Lindquist E.A."/>
            <person name="Sun H."/>
            <person name="LaButti K.M."/>
            <person name="Schmutz J."/>
            <person name="Jabbour D."/>
            <person name="Luo H."/>
            <person name="Baker S.E."/>
            <person name="Pisabarro A.G."/>
            <person name="Walton J.D."/>
            <person name="Blanchette R.A."/>
            <person name="Henrissat B."/>
            <person name="Martin F."/>
            <person name="Cullen D."/>
            <person name="Hibbett D.S."/>
            <person name="Grigoriev I.V."/>
        </authorList>
    </citation>
    <scope>NUCLEOTIDE SEQUENCE [LARGE SCALE GENOMIC DNA]</scope>
    <source>
        <strain evidence="4">CBS 339.88</strain>
    </source>
</reference>
<dbReference type="HOGENOM" id="CLU_033918_0_0_1"/>
<feature type="region of interest" description="Disordered" evidence="1">
    <location>
        <begin position="428"/>
        <end position="456"/>
    </location>
</feature>
<evidence type="ECO:0000313" key="3">
    <source>
        <dbReference type="EMBL" id="KDR78891.1"/>
    </source>
</evidence>
<sequence>MAIFSLDYPITRSFRWGWIGPVSFIGACIAIIFLSVLNAALVGYETINVFQSDANVVQEFWYDRFMPYRVPKEGSLCDPHVFNVGDTFTTNYSTFAWSIQSIEKANAGISGVSYNGSVLNNCDVNGVYMSGDLRTWTIDYSVLVSCKNSGAFDVSATTSFTMTSLPGKLAPLLGLQRSVNSESQIGDGRSIILDQVIRTASEDLGQRVYASYTANTTTTPVLFSIQANFEYCPAVMGSHNCSTKPPAFNVTAVASVTDQGILVQNYNGDDGVVPRIMDDLLTAPISNIMQTIYAAARIDLGIDSPNNFLLHKEVIAQTLNATFPMTKNTPANTGNVGLVSELYKVWENPNLVDSSSNYTWMSQYLPLNVTGPAALQVVYLCKFQNRKSPGSLVVSILVATLSMFSSGWAIYLFIVTLIAKRHPESNQCAPHLADSQTSQPYHPVVTDDTSKYETRS</sequence>
<proteinExistence type="predicted"/>
<evidence type="ECO:0000313" key="4">
    <source>
        <dbReference type="Proteomes" id="UP000027222"/>
    </source>
</evidence>